<proteinExistence type="predicted"/>
<gene>
    <name evidence="4" type="ORF">HannXRQ_Chr15g0486251</name>
    <name evidence="3" type="ORF">HanXRQr2_Chr15g0707741</name>
</gene>
<dbReference type="STRING" id="4232.A0A251SA40"/>
<evidence type="ECO:0000256" key="1">
    <source>
        <dbReference type="SAM" id="MobiDB-lite"/>
    </source>
</evidence>
<dbReference type="InterPro" id="IPR028083">
    <property type="entry name" value="Spt6_acidic_N_dom"/>
</dbReference>
<dbReference type="AlphaFoldDB" id="A0A251SA40"/>
<keyword evidence="5" id="KW-1185">Reference proteome</keyword>
<dbReference type="Pfam" id="PF14632">
    <property type="entry name" value="SPT6_acidic"/>
    <property type="match status" value="1"/>
</dbReference>
<reference evidence="4" key="2">
    <citation type="submission" date="2017-02" db="EMBL/GenBank/DDBJ databases">
        <title>Sunflower complete genome.</title>
        <authorList>
            <person name="Langlade N."/>
            <person name="Munos S."/>
        </authorList>
    </citation>
    <scope>NUCLEOTIDE SEQUENCE [LARGE SCALE GENOMIC DNA]</scope>
    <source>
        <tissue evidence="4">Leaves</tissue>
    </source>
</reference>
<accession>A0A251SA40</accession>
<protein>
    <submittedName>
        <fullName evidence="4">Putative spt6 acidic, N-terminal domain-containing protein</fullName>
    </submittedName>
    <submittedName>
        <fullName evidence="3">Spt6 acidic domain-containing protein</fullName>
    </submittedName>
</protein>
<dbReference type="Proteomes" id="UP000215914">
    <property type="component" value="Chromosome 15"/>
</dbReference>
<evidence type="ECO:0000313" key="4">
    <source>
        <dbReference type="EMBL" id="OTF95726.1"/>
    </source>
</evidence>
<name>A0A251SA40_HELAN</name>
<organism evidence="4 5">
    <name type="scientific">Helianthus annuus</name>
    <name type="common">Common sunflower</name>
    <dbReference type="NCBI Taxonomy" id="4232"/>
    <lineage>
        <taxon>Eukaryota</taxon>
        <taxon>Viridiplantae</taxon>
        <taxon>Streptophyta</taxon>
        <taxon>Embryophyta</taxon>
        <taxon>Tracheophyta</taxon>
        <taxon>Spermatophyta</taxon>
        <taxon>Magnoliopsida</taxon>
        <taxon>eudicotyledons</taxon>
        <taxon>Gunneridae</taxon>
        <taxon>Pentapetalae</taxon>
        <taxon>asterids</taxon>
        <taxon>campanulids</taxon>
        <taxon>Asterales</taxon>
        <taxon>Asteraceae</taxon>
        <taxon>Asteroideae</taxon>
        <taxon>Heliantheae alliance</taxon>
        <taxon>Heliantheae</taxon>
        <taxon>Helianthus</taxon>
    </lineage>
</organism>
<reference evidence="3 5" key="1">
    <citation type="journal article" date="2017" name="Nature">
        <title>The sunflower genome provides insights into oil metabolism, flowering and Asterid evolution.</title>
        <authorList>
            <person name="Badouin H."/>
            <person name="Gouzy J."/>
            <person name="Grassa C.J."/>
            <person name="Murat F."/>
            <person name="Staton S.E."/>
            <person name="Cottret L."/>
            <person name="Lelandais-Briere C."/>
            <person name="Owens G.L."/>
            <person name="Carrere S."/>
            <person name="Mayjonade B."/>
            <person name="Legrand L."/>
            <person name="Gill N."/>
            <person name="Kane N.C."/>
            <person name="Bowers J.E."/>
            <person name="Hubner S."/>
            <person name="Bellec A."/>
            <person name="Berard A."/>
            <person name="Berges H."/>
            <person name="Blanchet N."/>
            <person name="Boniface M.C."/>
            <person name="Brunel D."/>
            <person name="Catrice O."/>
            <person name="Chaidir N."/>
            <person name="Claudel C."/>
            <person name="Donnadieu C."/>
            <person name="Faraut T."/>
            <person name="Fievet G."/>
            <person name="Helmstetter N."/>
            <person name="King M."/>
            <person name="Knapp S.J."/>
            <person name="Lai Z."/>
            <person name="Le Paslier M.C."/>
            <person name="Lippi Y."/>
            <person name="Lorenzon L."/>
            <person name="Mandel J.R."/>
            <person name="Marage G."/>
            <person name="Marchand G."/>
            <person name="Marquand E."/>
            <person name="Bret-Mestries E."/>
            <person name="Morien E."/>
            <person name="Nambeesan S."/>
            <person name="Nguyen T."/>
            <person name="Pegot-Espagnet P."/>
            <person name="Pouilly N."/>
            <person name="Raftis F."/>
            <person name="Sallet E."/>
            <person name="Schiex T."/>
            <person name="Thomas J."/>
            <person name="Vandecasteele C."/>
            <person name="Vares D."/>
            <person name="Vear F."/>
            <person name="Vautrin S."/>
            <person name="Crespi M."/>
            <person name="Mangin B."/>
            <person name="Burke J.M."/>
            <person name="Salse J."/>
            <person name="Munos S."/>
            <person name="Vincourt P."/>
            <person name="Rieseberg L.H."/>
            <person name="Langlade N.B."/>
        </authorList>
    </citation>
    <scope>NUCLEOTIDE SEQUENCE [LARGE SCALE GENOMIC DNA]</scope>
    <source>
        <strain evidence="5">cv. SF193</strain>
        <tissue evidence="3">Leaves</tissue>
    </source>
</reference>
<evidence type="ECO:0000313" key="3">
    <source>
        <dbReference type="EMBL" id="KAF5765783.1"/>
    </source>
</evidence>
<reference evidence="3" key="3">
    <citation type="submission" date="2020-06" db="EMBL/GenBank/DDBJ databases">
        <title>Helianthus annuus Genome sequencing and assembly Release 2.</title>
        <authorList>
            <person name="Gouzy J."/>
            <person name="Langlade N."/>
            <person name="Munos S."/>
        </authorList>
    </citation>
    <scope>NUCLEOTIDE SEQUENCE</scope>
    <source>
        <tissue evidence="3">Leaves</tissue>
    </source>
</reference>
<dbReference type="EMBL" id="MNCJ02000330">
    <property type="protein sequence ID" value="KAF5765783.1"/>
    <property type="molecule type" value="Genomic_DNA"/>
</dbReference>
<dbReference type="EMBL" id="CM007904">
    <property type="protein sequence ID" value="OTF95726.1"/>
    <property type="molecule type" value="Genomic_DNA"/>
</dbReference>
<dbReference type="Gramene" id="mRNA:HanXRQr2_Chr15g0707741">
    <property type="protein sequence ID" value="mRNA:HanXRQr2_Chr15g0707741"/>
    <property type="gene ID" value="HanXRQr2_Chr15g0707741"/>
</dbReference>
<feature type="domain" description="Spt6 acidic N-terminal" evidence="2">
    <location>
        <begin position="20"/>
        <end position="69"/>
    </location>
</feature>
<sequence length="109" mass="12989">MISMRRNRMGRNRMGRKRIERIVTRRDKKEETKNYVLDEDDYELLQDNVGFRRLKVESKKFKRLKKARADADEGQSGFSDEEEYDITGKGGRSAEDKIKRSLFYDDEGM</sequence>
<dbReference type="InParanoid" id="A0A251SA40"/>
<feature type="region of interest" description="Disordered" evidence="1">
    <location>
        <begin position="66"/>
        <end position="92"/>
    </location>
</feature>
<evidence type="ECO:0000259" key="2">
    <source>
        <dbReference type="Pfam" id="PF14632"/>
    </source>
</evidence>
<evidence type="ECO:0000313" key="5">
    <source>
        <dbReference type="Proteomes" id="UP000215914"/>
    </source>
</evidence>